<name>A0ABY5U2P4_LACSH</name>
<keyword evidence="5" id="KW-0408">Iron</keyword>
<keyword evidence="9" id="KW-1185">Reference proteome</keyword>
<evidence type="ECO:0000259" key="7">
    <source>
        <dbReference type="PROSITE" id="PS51410"/>
    </source>
</evidence>
<comment type="similarity">
    <text evidence="2">Belongs to the biopterin-dependent aromatic amino acid hydroxylase family.</text>
</comment>
<proteinExistence type="inferred from homology"/>
<accession>A0ABY5U2P4</accession>
<protein>
    <submittedName>
        <fullName evidence="8">Aromatic amino acid hydroxylase</fullName>
        <ecNumber evidence="8">1.14.16.-</ecNumber>
    </submittedName>
</protein>
<evidence type="ECO:0000313" key="8">
    <source>
        <dbReference type="EMBL" id="UWE02900.1"/>
    </source>
</evidence>
<feature type="domain" description="Biopterin-dependent aromatic amino acid hydroxylase family profile" evidence="7">
    <location>
        <begin position="1"/>
        <end position="332"/>
    </location>
</feature>
<gene>
    <name evidence="8" type="ORF">NYR52_12275</name>
</gene>
<dbReference type="PANTHER" id="PTHR11473">
    <property type="entry name" value="AROMATIC AMINO ACID HYDROXYLASE"/>
    <property type="match status" value="1"/>
</dbReference>
<evidence type="ECO:0000256" key="5">
    <source>
        <dbReference type="ARBA" id="ARBA00023004"/>
    </source>
</evidence>
<evidence type="ECO:0000256" key="6">
    <source>
        <dbReference type="ARBA" id="ARBA00023033"/>
    </source>
</evidence>
<dbReference type="RefSeq" id="WP_132222624.1">
    <property type="nucleotide sequence ID" value="NZ_CP103866.1"/>
</dbReference>
<dbReference type="Gene3D" id="1.10.800.10">
    <property type="entry name" value="Aromatic amino acid hydroxylase"/>
    <property type="match status" value="1"/>
</dbReference>
<keyword evidence="3" id="KW-0479">Metal-binding</keyword>
<reference evidence="8" key="1">
    <citation type="submission" date="2022-08" db="EMBL/GenBank/DDBJ databases">
        <title>The complete genome sequence of the thermophilic bacterium Laceyella sacchari FBKL4.010 reveals the basis for tetramethylpyrazine biosynthesis in Moutai-flavor Daqu.</title>
        <authorList>
            <person name="Li D."/>
            <person name="Huang W."/>
            <person name="Wang C."/>
            <person name="Qiu S."/>
        </authorList>
    </citation>
    <scope>NUCLEOTIDE SEQUENCE</scope>
    <source>
        <strain evidence="8">FBKL4.014</strain>
    </source>
</reference>
<dbReference type="Pfam" id="PF00351">
    <property type="entry name" value="Biopterin_H"/>
    <property type="match status" value="2"/>
</dbReference>
<dbReference type="Proteomes" id="UP001058650">
    <property type="component" value="Chromosome"/>
</dbReference>
<dbReference type="InterPro" id="IPR036329">
    <property type="entry name" value="Aro-AA_hydroxylase_C_sf"/>
</dbReference>
<dbReference type="GO" id="GO:0016491">
    <property type="term" value="F:oxidoreductase activity"/>
    <property type="evidence" value="ECO:0007669"/>
    <property type="project" value="UniProtKB-KW"/>
</dbReference>
<evidence type="ECO:0000256" key="3">
    <source>
        <dbReference type="ARBA" id="ARBA00022723"/>
    </source>
</evidence>
<dbReference type="InterPro" id="IPR036951">
    <property type="entry name" value="ArAA_hydroxylase_sf"/>
</dbReference>
<dbReference type="InterPro" id="IPR019774">
    <property type="entry name" value="Aromatic-AA_hydroxylase_C"/>
</dbReference>
<keyword evidence="4 8" id="KW-0560">Oxidoreductase</keyword>
<dbReference type="InterPro" id="IPR001273">
    <property type="entry name" value="ArAA_hydroxylase"/>
</dbReference>
<comment type="cofactor">
    <cofactor evidence="1">
        <name>Fe(2+)</name>
        <dbReference type="ChEBI" id="CHEBI:29033"/>
    </cofactor>
</comment>
<dbReference type="EMBL" id="CP103866">
    <property type="protein sequence ID" value="UWE02900.1"/>
    <property type="molecule type" value="Genomic_DNA"/>
</dbReference>
<organism evidence="8 9">
    <name type="scientific">Laceyella sacchari</name>
    <name type="common">Thermoactinomyces thalpophilus</name>
    <dbReference type="NCBI Taxonomy" id="37482"/>
    <lineage>
        <taxon>Bacteria</taxon>
        <taxon>Bacillati</taxon>
        <taxon>Bacillota</taxon>
        <taxon>Bacilli</taxon>
        <taxon>Bacillales</taxon>
        <taxon>Thermoactinomycetaceae</taxon>
        <taxon>Laceyella</taxon>
    </lineage>
</organism>
<dbReference type="NCBIfam" id="NF010657">
    <property type="entry name" value="PRK14056.1"/>
    <property type="match status" value="1"/>
</dbReference>
<dbReference type="SUPFAM" id="SSF56534">
    <property type="entry name" value="Aromatic aminoacid monoxygenases, catalytic and oligomerization domains"/>
    <property type="match status" value="1"/>
</dbReference>
<evidence type="ECO:0000256" key="2">
    <source>
        <dbReference type="ARBA" id="ARBA00009712"/>
    </source>
</evidence>
<sequence length="576" mass="64302">MNIPAHLQPYVAKQQYQRYTPVNQAVWRYVMRQNRHFFQHTAHQAYVSGLQKTGIDIEQIPSVEKMNACLKPFGWGAVPINGLIPGVAFFDFQARGLLPIATEIRTLEHIQYTPAPDIIHESAGHAPILSDEKYADYVKRFGQIGAKALANREEHEVFEATRHLTIVMEDPRSTPDIIADAEQALQERIAAATEVSEATQIGRLYWWTVEYGLIGDLNNPKIYGAGLLSSIGEGRSCLSPEVTKLPFSLEACIQTDYDVTKPQPQLFVCRDFDELSEAVERFADRMAFRVGGTASLQKAVRSAHLATAEFNSGLQVSGVFTELIYDEQGEAIYLRTAGPTALSFEGCTLPGHGKATHCDGFGAPIGHVRDLPCPLEEMTSDRWANDGWSPGTELELHYTSGIKLKGILKDAIFRNGRLILLSFEQCSVMRGDHLLFHPDWGTYDLAIGSHITSVYAGAADPETYFADEVSAAIEGEDDPAPALSTLDHLYQAVREVREGQRDIHSLSNIMEMLDHHYPKDWLLRLEILEIVSEHQIKPWVTRLREQLDTLREANPALDSLIQNGITLIDCPVVSKR</sequence>
<evidence type="ECO:0000313" key="9">
    <source>
        <dbReference type="Proteomes" id="UP001058650"/>
    </source>
</evidence>
<dbReference type="Gene3D" id="1.20.58.690">
    <property type="match status" value="1"/>
</dbReference>
<evidence type="ECO:0000256" key="1">
    <source>
        <dbReference type="ARBA" id="ARBA00001954"/>
    </source>
</evidence>
<evidence type="ECO:0000256" key="4">
    <source>
        <dbReference type="ARBA" id="ARBA00023002"/>
    </source>
</evidence>
<dbReference type="EC" id="1.14.16.-" evidence="8"/>
<dbReference type="PROSITE" id="PS51410">
    <property type="entry name" value="BH4_AAA_HYDROXYL_2"/>
    <property type="match status" value="1"/>
</dbReference>
<keyword evidence="6" id="KW-0503">Monooxygenase</keyword>
<dbReference type="PANTHER" id="PTHR11473:SF24">
    <property type="entry name" value="PHENYLALANINE-4-HYDROXYLASE"/>
    <property type="match status" value="1"/>
</dbReference>